<evidence type="ECO:0000313" key="3">
    <source>
        <dbReference type="Proteomes" id="UP000001208"/>
    </source>
</evidence>
<accession>B3QZ40</accession>
<protein>
    <submittedName>
        <fullName evidence="2">dTDP-4-dehydrorhamnose reductase</fullName>
    </submittedName>
</protein>
<dbReference type="PANTHER" id="PTHR43242">
    <property type="entry name" value="NAD(P)-BINDING ROSSMANN-FOLD SUPERFAMILY PROTEIN"/>
    <property type="match status" value="1"/>
</dbReference>
<keyword evidence="3" id="KW-1185">Reference proteome</keyword>
<name>B3QZ40_CHLT3</name>
<dbReference type="KEGG" id="cts:Ctha_1270"/>
<dbReference type="InterPro" id="IPR029903">
    <property type="entry name" value="RmlD-like-bd"/>
</dbReference>
<dbReference type="InterPro" id="IPR036291">
    <property type="entry name" value="NAD(P)-bd_dom_sf"/>
</dbReference>
<dbReference type="SUPFAM" id="SSF51735">
    <property type="entry name" value="NAD(P)-binding Rossmann-fold domains"/>
    <property type="match status" value="1"/>
</dbReference>
<dbReference type="Pfam" id="PF04321">
    <property type="entry name" value="RmlD_sub_bind"/>
    <property type="match status" value="1"/>
</dbReference>
<reference evidence="2 3" key="1">
    <citation type="submission" date="2008-06" db="EMBL/GenBank/DDBJ databases">
        <title>Complete sequence of Chloroherpeton thalassium ATCC 35110.</title>
        <authorList>
            <consortium name="US DOE Joint Genome Institute"/>
            <person name="Lucas S."/>
            <person name="Copeland A."/>
            <person name="Lapidus A."/>
            <person name="Glavina del Rio T."/>
            <person name="Dalin E."/>
            <person name="Tice H."/>
            <person name="Bruce D."/>
            <person name="Goodwin L."/>
            <person name="Pitluck S."/>
            <person name="Schmutz J."/>
            <person name="Larimer F."/>
            <person name="Land M."/>
            <person name="Hauser L."/>
            <person name="Kyrpides N."/>
            <person name="Mikhailova N."/>
            <person name="Liu Z."/>
            <person name="Li T."/>
            <person name="Zhao F."/>
            <person name="Overmann J."/>
            <person name="Bryant D.A."/>
            <person name="Richardson P."/>
        </authorList>
    </citation>
    <scope>NUCLEOTIDE SEQUENCE [LARGE SCALE GENOMIC DNA]</scope>
    <source>
        <strain evidence="3">ATCC 35110 / GB-78</strain>
    </source>
</reference>
<dbReference type="STRING" id="517418.Ctha_1270"/>
<dbReference type="CDD" id="cd05254">
    <property type="entry name" value="dTDP_HR_like_SDR_e"/>
    <property type="match status" value="1"/>
</dbReference>
<organism evidence="2 3">
    <name type="scientific">Chloroherpeton thalassium (strain ATCC 35110 / GB-78)</name>
    <dbReference type="NCBI Taxonomy" id="517418"/>
    <lineage>
        <taxon>Bacteria</taxon>
        <taxon>Pseudomonadati</taxon>
        <taxon>Chlorobiota</taxon>
        <taxon>Chlorobiia</taxon>
        <taxon>Chlorobiales</taxon>
        <taxon>Chloroherpetonaceae</taxon>
        <taxon>Chloroherpeton</taxon>
    </lineage>
</organism>
<dbReference type="OrthoDB" id="9803892at2"/>
<gene>
    <name evidence="2" type="ordered locus">Ctha_1270</name>
</gene>
<feature type="domain" description="RmlD-like substrate binding" evidence="1">
    <location>
        <begin position="3"/>
        <end position="296"/>
    </location>
</feature>
<sequence>MTKVLLTGASGLLGGNILKHALANKTLDILPTRLGGDFSVPEAFRGDKEILPLDIRSQTWLWNIISQWKPEVIIHTAALSEPGACEWQRETAEAINTRAVKFIADLCEHFGIRLIFISTDLVFDGTKGDYLETDPPNPLNFYAETKCRAEEIVASSLHDYVILRTSLLLGASPQSLRSLDERLKADGEAGKTMTFFTDEYRNPIAASVLADITLKLASGNNRSVTGLFHAAGKDKVSRFELGEKLCQKYGISRQFYKGARQDEVTLSVPRPKDTSLISDALLTVMNFPMPSLDEMITALP</sequence>
<proteinExistence type="predicted"/>
<evidence type="ECO:0000313" key="2">
    <source>
        <dbReference type="EMBL" id="ACF13733.1"/>
    </source>
</evidence>
<dbReference type="EMBL" id="CP001100">
    <property type="protein sequence ID" value="ACF13733.1"/>
    <property type="molecule type" value="Genomic_DNA"/>
</dbReference>
<evidence type="ECO:0000259" key="1">
    <source>
        <dbReference type="Pfam" id="PF04321"/>
    </source>
</evidence>
<dbReference type="PANTHER" id="PTHR43242:SF1">
    <property type="entry name" value="NAD(P)-BINDING ROSSMANN-FOLD SUPERFAMILY PROTEIN"/>
    <property type="match status" value="1"/>
</dbReference>
<dbReference type="RefSeq" id="WP_012499817.1">
    <property type="nucleotide sequence ID" value="NC_011026.1"/>
</dbReference>
<dbReference type="HOGENOM" id="CLU_045518_2_1_10"/>
<dbReference type="AlphaFoldDB" id="B3QZ40"/>
<dbReference type="Proteomes" id="UP000001208">
    <property type="component" value="Chromosome"/>
</dbReference>
<dbReference type="eggNOG" id="COG1091">
    <property type="taxonomic scope" value="Bacteria"/>
</dbReference>
<dbReference type="Gene3D" id="3.40.50.720">
    <property type="entry name" value="NAD(P)-binding Rossmann-like Domain"/>
    <property type="match status" value="1"/>
</dbReference>